<gene>
    <name evidence="3" type="primary">jockeypol_60</name>
    <name evidence="3" type="ORF">CDAR_252361</name>
</gene>
<proteinExistence type="predicted"/>
<accession>A0AAV4WIM2</accession>
<dbReference type="GO" id="GO:0003964">
    <property type="term" value="F:RNA-directed DNA polymerase activity"/>
    <property type="evidence" value="ECO:0007669"/>
    <property type="project" value="UniProtKB-KW"/>
</dbReference>
<keyword evidence="3" id="KW-0695">RNA-directed DNA polymerase</keyword>
<organism evidence="3 4">
    <name type="scientific">Caerostris darwini</name>
    <dbReference type="NCBI Taxonomy" id="1538125"/>
    <lineage>
        <taxon>Eukaryota</taxon>
        <taxon>Metazoa</taxon>
        <taxon>Ecdysozoa</taxon>
        <taxon>Arthropoda</taxon>
        <taxon>Chelicerata</taxon>
        <taxon>Arachnida</taxon>
        <taxon>Araneae</taxon>
        <taxon>Araneomorphae</taxon>
        <taxon>Entelegynae</taxon>
        <taxon>Araneoidea</taxon>
        <taxon>Araneidae</taxon>
        <taxon>Caerostris</taxon>
    </lineage>
</organism>
<dbReference type="AlphaFoldDB" id="A0AAV4WIM2"/>
<keyword evidence="1" id="KW-1133">Transmembrane helix</keyword>
<keyword evidence="4" id="KW-1185">Reference proteome</keyword>
<evidence type="ECO:0000313" key="4">
    <source>
        <dbReference type="Proteomes" id="UP001054837"/>
    </source>
</evidence>
<dbReference type="SUPFAM" id="SSF56219">
    <property type="entry name" value="DNase I-like"/>
    <property type="match status" value="1"/>
</dbReference>
<dbReference type="Proteomes" id="UP001054837">
    <property type="component" value="Unassembled WGS sequence"/>
</dbReference>
<feature type="transmembrane region" description="Helical" evidence="1">
    <location>
        <begin position="15"/>
        <end position="37"/>
    </location>
</feature>
<keyword evidence="3" id="KW-0808">Transferase</keyword>
<protein>
    <submittedName>
        <fullName evidence="3">RNA-directed DNA polymerase from mobile element jockey</fullName>
    </submittedName>
</protein>
<dbReference type="Pfam" id="PF14529">
    <property type="entry name" value="Exo_endo_phos_2"/>
    <property type="match status" value="1"/>
</dbReference>
<keyword evidence="1" id="KW-0472">Membrane</keyword>
<dbReference type="EMBL" id="BPLQ01014696">
    <property type="protein sequence ID" value="GIY82208.1"/>
    <property type="molecule type" value="Genomic_DNA"/>
</dbReference>
<comment type="caution">
    <text evidence="3">The sequence shown here is derived from an EMBL/GenBank/DDBJ whole genome shotgun (WGS) entry which is preliminary data.</text>
</comment>
<dbReference type="PANTHER" id="PTHR33273">
    <property type="entry name" value="DOMAIN-CONTAINING PROTEIN, PUTATIVE-RELATED"/>
    <property type="match status" value="1"/>
</dbReference>
<evidence type="ECO:0000256" key="1">
    <source>
        <dbReference type="SAM" id="Phobius"/>
    </source>
</evidence>
<evidence type="ECO:0000313" key="3">
    <source>
        <dbReference type="EMBL" id="GIY82208.1"/>
    </source>
</evidence>
<keyword evidence="3" id="KW-0548">Nucleotidyltransferase</keyword>
<keyword evidence="1" id="KW-0812">Transmembrane</keyword>
<sequence length="226" mass="25566">MILSSLIIGIDTPTLVVLVFLSRDTFLTITFLLLLLLSFKPQIIQLHLPNPTALLSTDIRPQKKNPSNPNRHLFPINDLLPLHNSFSSYFIAGDLNCHHRSWNCSRANSFDIQLFKFTQHHNLHIAAPSTPTRFGSATPSTIDIAILKKFSHHCPATSISAMTSDHNPVLFNIDFSLPNNNIPKRYIFNWEKFNYLLSTASFTPSDLNTQHGIENNINHLTQLITT</sequence>
<reference evidence="3 4" key="1">
    <citation type="submission" date="2021-06" db="EMBL/GenBank/DDBJ databases">
        <title>Caerostris darwini draft genome.</title>
        <authorList>
            <person name="Kono N."/>
            <person name="Arakawa K."/>
        </authorList>
    </citation>
    <scope>NUCLEOTIDE SEQUENCE [LARGE SCALE GENOMIC DNA]</scope>
</reference>
<dbReference type="InterPro" id="IPR005135">
    <property type="entry name" value="Endo/exonuclease/phosphatase"/>
</dbReference>
<dbReference type="InterPro" id="IPR036691">
    <property type="entry name" value="Endo/exonu/phosph_ase_sf"/>
</dbReference>
<evidence type="ECO:0000259" key="2">
    <source>
        <dbReference type="Pfam" id="PF14529"/>
    </source>
</evidence>
<feature type="domain" description="Endonuclease/exonuclease/phosphatase" evidence="2">
    <location>
        <begin position="75"/>
        <end position="169"/>
    </location>
</feature>
<dbReference type="PANTHER" id="PTHR33273:SF2">
    <property type="entry name" value="ENDONUCLEASE_EXONUCLEASE_PHOSPHATASE DOMAIN-CONTAINING PROTEIN"/>
    <property type="match status" value="1"/>
</dbReference>
<dbReference type="Gene3D" id="3.60.10.10">
    <property type="entry name" value="Endonuclease/exonuclease/phosphatase"/>
    <property type="match status" value="1"/>
</dbReference>
<name>A0AAV4WIM2_9ARAC</name>